<dbReference type="InterPro" id="IPR014729">
    <property type="entry name" value="Rossmann-like_a/b/a_fold"/>
</dbReference>
<dbReference type="Gene3D" id="3.40.50.620">
    <property type="entry name" value="HUPs"/>
    <property type="match status" value="2"/>
</dbReference>
<keyword evidence="5" id="KW-1185">Reference proteome</keyword>
<comment type="caution">
    <text evidence="4">The sequence shown here is derived from an EMBL/GenBank/DDBJ whole genome shotgun (WGS) entry which is preliminary data.</text>
</comment>
<dbReference type="EMBL" id="VOKX01000018">
    <property type="protein sequence ID" value="KAB7846857.1"/>
    <property type="molecule type" value="Genomic_DNA"/>
</dbReference>
<gene>
    <name evidence="4" type="ORF">FRZ00_11610</name>
</gene>
<evidence type="ECO:0000313" key="4">
    <source>
        <dbReference type="EMBL" id="KAB7846857.1"/>
    </source>
</evidence>
<dbReference type="PANTHER" id="PTHR46268:SF6">
    <property type="entry name" value="UNIVERSAL STRESS PROTEIN UP12"/>
    <property type="match status" value="1"/>
</dbReference>
<feature type="compositionally biased region" description="Low complexity" evidence="2">
    <location>
        <begin position="53"/>
        <end position="68"/>
    </location>
</feature>
<feature type="compositionally biased region" description="Basic and acidic residues" evidence="2">
    <location>
        <begin position="140"/>
        <end position="151"/>
    </location>
</feature>
<feature type="compositionally biased region" description="Basic and acidic residues" evidence="2">
    <location>
        <begin position="1"/>
        <end position="13"/>
    </location>
</feature>
<protein>
    <submittedName>
        <fullName evidence="4">Universal stress protein</fullName>
    </submittedName>
</protein>
<feature type="domain" description="UspA" evidence="3">
    <location>
        <begin position="88"/>
        <end position="248"/>
    </location>
</feature>
<evidence type="ECO:0000256" key="1">
    <source>
        <dbReference type="ARBA" id="ARBA00008791"/>
    </source>
</evidence>
<reference evidence="4 5" key="1">
    <citation type="journal article" date="2019" name="Microb. Cell Fact.">
        <title>Exploring novel herbicidin analogues by transcriptional regulator overexpression and MS/MS molecular networking.</title>
        <authorList>
            <person name="Shi Y."/>
            <person name="Gu R."/>
            <person name="Li Y."/>
            <person name="Wang X."/>
            <person name="Ren W."/>
            <person name="Li X."/>
            <person name="Wang L."/>
            <person name="Xie Y."/>
            <person name="Hong B."/>
        </authorList>
    </citation>
    <scope>NUCLEOTIDE SEQUENCE [LARGE SCALE GENOMIC DNA]</scope>
    <source>
        <strain evidence="4 5">US-43</strain>
    </source>
</reference>
<accession>A0A5N5W9A8</accession>
<feature type="region of interest" description="Disordered" evidence="2">
    <location>
        <begin position="1"/>
        <end position="71"/>
    </location>
</feature>
<dbReference type="InterPro" id="IPR006015">
    <property type="entry name" value="Universal_stress_UspA"/>
</dbReference>
<evidence type="ECO:0000256" key="2">
    <source>
        <dbReference type="SAM" id="MobiDB-lite"/>
    </source>
</evidence>
<comment type="similarity">
    <text evidence="1">Belongs to the universal stress protein A family.</text>
</comment>
<proteinExistence type="inferred from homology"/>
<dbReference type="OrthoDB" id="3865341at2"/>
<dbReference type="SUPFAM" id="SSF52402">
    <property type="entry name" value="Adenine nucleotide alpha hydrolases-like"/>
    <property type="match status" value="2"/>
</dbReference>
<dbReference type="PANTHER" id="PTHR46268">
    <property type="entry name" value="STRESS RESPONSE PROTEIN NHAX"/>
    <property type="match status" value="1"/>
</dbReference>
<feature type="region of interest" description="Disordered" evidence="2">
    <location>
        <begin position="136"/>
        <end position="164"/>
    </location>
</feature>
<evidence type="ECO:0000313" key="5">
    <source>
        <dbReference type="Proteomes" id="UP000327000"/>
    </source>
</evidence>
<dbReference type="Proteomes" id="UP000327000">
    <property type="component" value="Unassembled WGS sequence"/>
</dbReference>
<dbReference type="InterPro" id="IPR006016">
    <property type="entry name" value="UspA"/>
</dbReference>
<feature type="domain" description="UspA" evidence="3">
    <location>
        <begin position="258"/>
        <end position="394"/>
    </location>
</feature>
<organism evidence="4 5">
    <name type="scientific">Streptomyces mobaraensis</name>
    <name type="common">Streptoverticillium mobaraense</name>
    <dbReference type="NCBI Taxonomy" id="35621"/>
    <lineage>
        <taxon>Bacteria</taxon>
        <taxon>Bacillati</taxon>
        <taxon>Actinomycetota</taxon>
        <taxon>Actinomycetes</taxon>
        <taxon>Kitasatosporales</taxon>
        <taxon>Streptomycetaceae</taxon>
        <taxon>Streptomyces</taxon>
    </lineage>
</organism>
<sequence>MPSTDPVHRDLRPTARTVRPVGGGPPVDQSGHGSTGKRGPAAVPRRLPHRAAPRPSAARCPRPLAPAAVSGHAPLETTMVRTDFPPADRVLVGFDGSGPALRALDLAAEEAVRRSATLEILSGWPWGLYPPLAETSGTAETEKAETEKGAADGKAGPETSRDTGKLLYDAGRATLDAAAERVRSRFPGLGVVPRLTAEPAARALVRAGAGAGLTVVGSRGRGGFAGLAVGSVGLRVAAHCAGPLLVVRGPERPPCGLVLVGLASEADADAVRFGFEEARRRGAALRVLHAWEYASVPYALPPGDAYGGAPDRQRGYEEAVPTFATAAFRDEYPDVEAHTEAVYAGAARALVEAGAEADLVVLAAHRPRHALGLRLGPVTHAVLHHAPCPVALVPVP</sequence>
<dbReference type="PRINTS" id="PR01438">
    <property type="entry name" value="UNVRSLSTRESS"/>
</dbReference>
<evidence type="ECO:0000259" key="3">
    <source>
        <dbReference type="Pfam" id="PF00582"/>
    </source>
</evidence>
<dbReference type="AlphaFoldDB" id="A0A5N5W9A8"/>
<name>A0A5N5W9A8_STRMB</name>
<dbReference type="Pfam" id="PF00582">
    <property type="entry name" value="Usp"/>
    <property type="match status" value="2"/>
</dbReference>